<comment type="caution">
    <text evidence="2">The sequence shown here is derived from an EMBL/GenBank/DDBJ whole genome shotgun (WGS) entry which is preliminary data.</text>
</comment>
<proteinExistence type="predicted"/>
<gene>
    <name evidence="2" type="ORF">GCM10009717_38930</name>
</gene>
<keyword evidence="1" id="KW-0472">Membrane</keyword>
<evidence type="ECO:0000256" key="1">
    <source>
        <dbReference type="SAM" id="Phobius"/>
    </source>
</evidence>
<dbReference type="Proteomes" id="UP001499954">
    <property type="component" value="Unassembled WGS sequence"/>
</dbReference>
<keyword evidence="1" id="KW-1133">Transmembrane helix</keyword>
<protein>
    <submittedName>
        <fullName evidence="2">Uncharacterized protein</fullName>
    </submittedName>
</protein>
<keyword evidence="3" id="KW-1185">Reference proteome</keyword>
<evidence type="ECO:0000313" key="3">
    <source>
        <dbReference type="Proteomes" id="UP001499954"/>
    </source>
</evidence>
<reference evidence="3" key="1">
    <citation type="journal article" date="2019" name="Int. J. Syst. Evol. Microbiol.">
        <title>The Global Catalogue of Microorganisms (GCM) 10K type strain sequencing project: providing services to taxonomists for standard genome sequencing and annotation.</title>
        <authorList>
            <consortium name="The Broad Institute Genomics Platform"/>
            <consortium name="The Broad Institute Genome Sequencing Center for Infectious Disease"/>
            <person name="Wu L."/>
            <person name="Ma J."/>
        </authorList>
    </citation>
    <scope>NUCLEOTIDE SEQUENCE [LARGE SCALE GENOMIC DNA]</scope>
    <source>
        <strain evidence="3">JCM 13584</strain>
    </source>
</reference>
<evidence type="ECO:0000313" key="2">
    <source>
        <dbReference type="EMBL" id="GAA1968209.1"/>
    </source>
</evidence>
<sequence length="127" mass="14621">MANSTSPDAVHIGRRVWFDPSVVHTPRGDFALAHTHVSTRLVITKRSYALGWALVCVFVFIWLFPLSLLFLLFRAEREERDLEITFSDGFKSHTPRVKIQSDEQLAEIMKHVAFMRSVYSSDLTVVR</sequence>
<feature type="transmembrane region" description="Helical" evidence="1">
    <location>
        <begin position="49"/>
        <end position="73"/>
    </location>
</feature>
<dbReference type="EMBL" id="BAAAMK010000014">
    <property type="protein sequence ID" value="GAA1968209.1"/>
    <property type="molecule type" value="Genomic_DNA"/>
</dbReference>
<keyword evidence="1" id="KW-0812">Transmembrane</keyword>
<accession>A0ABP5CSM4</accession>
<organism evidence="2 3">
    <name type="scientific">Agromyces allii</name>
    <dbReference type="NCBI Taxonomy" id="393607"/>
    <lineage>
        <taxon>Bacteria</taxon>
        <taxon>Bacillati</taxon>
        <taxon>Actinomycetota</taxon>
        <taxon>Actinomycetes</taxon>
        <taxon>Micrococcales</taxon>
        <taxon>Microbacteriaceae</taxon>
        <taxon>Agromyces</taxon>
    </lineage>
</organism>
<name>A0ABP5CSM4_9MICO</name>
<dbReference type="RefSeq" id="WP_157415474.1">
    <property type="nucleotide sequence ID" value="NZ_BAAAMK010000014.1"/>
</dbReference>